<evidence type="ECO:0000313" key="4">
    <source>
        <dbReference type="EMBL" id="KAF0135093.1"/>
    </source>
</evidence>
<evidence type="ECO:0000256" key="2">
    <source>
        <dbReference type="PROSITE-ProRule" id="PRU00703"/>
    </source>
</evidence>
<dbReference type="EMBL" id="WPAF01000002">
    <property type="protein sequence ID" value="KAF0135093.1"/>
    <property type="molecule type" value="Genomic_DNA"/>
</dbReference>
<dbReference type="InterPro" id="IPR051462">
    <property type="entry name" value="CBS_domain-containing"/>
</dbReference>
<dbReference type="PANTHER" id="PTHR48108:SF26">
    <property type="entry name" value="CBS DOMAIN-CONTAINING PROTEIN DDB_G0289609"/>
    <property type="match status" value="1"/>
</dbReference>
<sequence length="151" mass="17040">MKISELMTKEVFTIPPDMSVKEAARLLMDKEISGLPVVDKDNKVIGMLTEKDIISMAMPKYLEEKDLHDFAYILDDGPFWKKAEEADKLKVKDIMRKEVLCVSESTPLPEVARLMISKKVRRIPIVTDGKLVGIIARADIVKEIAKKTGII</sequence>
<protein>
    <recommendedName>
        <fullName evidence="3">CBS domain-containing protein</fullName>
    </recommendedName>
</protein>
<feature type="domain" description="CBS" evidence="3">
    <location>
        <begin position="7"/>
        <end position="67"/>
    </location>
</feature>
<dbReference type="PANTHER" id="PTHR48108">
    <property type="entry name" value="CBS DOMAIN-CONTAINING PROTEIN CBSX2, CHLOROPLASTIC"/>
    <property type="match status" value="1"/>
</dbReference>
<dbReference type="PROSITE" id="PS51371">
    <property type="entry name" value="CBS"/>
    <property type="match status" value="2"/>
</dbReference>
<dbReference type="SMART" id="SM00116">
    <property type="entry name" value="CBS"/>
    <property type="match status" value="2"/>
</dbReference>
<name>A0A833NSM6_UNCSA</name>
<comment type="caution">
    <text evidence="4">The sequence shown here is derived from an EMBL/GenBank/DDBJ whole genome shotgun (WGS) entry which is preliminary data.</text>
</comment>
<dbReference type="Gene3D" id="3.10.580.10">
    <property type="entry name" value="CBS-domain"/>
    <property type="match status" value="1"/>
</dbReference>
<keyword evidence="2" id="KW-0129">CBS domain</keyword>
<dbReference type="InterPro" id="IPR000644">
    <property type="entry name" value="CBS_dom"/>
</dbReference>
<evidence type="ECO:0000259" key="3">
    <source>
        <dbReference type="PROSITE" id="PS51371"/>
    </source>
</evidence>
<dbReference type="InterPro" id="IPR046342">
    <property type="entry name" value="CBS_dom_sf"/>
</dbReference>
<keyword evidence="1" id="KW-0677">Repeat</keyword>
<dbReference type="CDD" id="cd04586">
    <property type="entry name" value="CBS_pair_BON_assoc"/>
    <property type="match status" value="1"/>
</dbReference>
<dbReference type="Pfam" id="PF00571">
    <property type="entry name" value="CBS"/>
    <property type="match status" value="2"/>
</dbReference>
<organism evidence="4 5">
    <name type="scientific">Candidatus Saganbacteria bacterium</name>
    <dbReference type="NCBI Taxonomy" id="2575572"/>
    <lineage>
        <taxon>Bacteria</taxon>
        <taxon>Bacillati</taxon>
        <taxon>Saganbacteria</taxon>
    </lineage>
</organism>
<evidence type="ECO:0000256" key="1">
    <source>
        <dbReference type="ARBA" id="ARBA00022737"/>
    </source>
</evidence>
<gene>
    <name evidence="4" type="ORF">FD145_231</name>
</gene>
<dbReference type="Proteomes" id="UP000488506">
    <property type="component" value="Unassembled WGS sequence"/>
</dbReference>
<reference evidence="4 5" key="1">
    <citation type="submission" date="2019-12" db="EMBL/GenBank/DDBJ databases">
        <authorList>
            <person name="Wolfe R."/>
            <person name="Danczak R."/>
            <person name="Wilkins M."/>
        </authorList>
    </citation>
    <scope>NUCLEOTIDE SEQUENCE [LARGE SCALE GENOMIC DNA]</scope>
    <source>
        <strain evidence="4">X2_MaxBin.013</strain>
    </source>
</reference>
<evidence type="ECO:0000313" key="5">
    <source>
        <dbReference type="Proteomes" id="UP000488506"/>
    </source>
</evidence>
<dbReference type="AlphaFoldDB" id="A0A833NSM6"/>
<proteinExistence type="predicted"/>
<accession>A0A833NSM6</accession>
<feature type="domain" description="CBS" evidence="3">
    <location>
        <begin position="95"/>
        <end position="150"/>
    </location>
</feature>
<dbReference type="SUPFAM" id="SSF54631">
    <property type="entry name" value="CBS-domain pair"/>
    <property type="match status" value="1"/>
</dbReference>